<name>A0ABR3RVL5_9PLEO</name>
<keyword evidence="3" id="KW-1185">Reference proteome</keyword>
<feature type="transmembrane region" description="Helical" evidence="1">
    <location>
        <begin position="58"/>
        <end position="81"/>
    </location>
</feature>
<comment type="caution">
    <text evidence="2">The sequence shown here is derived from an EMBL/GenBank/DDBJ whole genome shotgun (WGS) entry which is preliminary data.</text>
</comment>
<keyword evidence="1" id="KW-1133">Transmembrane helix</keyword>
<keyword evidence="1" id="KW-0812">Transmembrane</keyword>
<gene>
    <name evidence="2" type="ORF">SLS60_003253</name>
</gene>
<organism evidence="2 3">
    <name type="scientific">Paraconiothyrium brasiliense</name>
    <dbReference type="NCBI Taxonomy" id="300254"/>
    <lineage>
        <taxon>Eukaryota</taxon>
        <taxon>Fungi</taxon>
        <taxon>Dikarya</taxon>
        <taxon>Ascomycota</taxon>
        <taxon>Pezizomycotina</taxon>
        <taxon>Dothideomycetes</taxon>
        <taxon>Pleosporomycetidae</taxon>
        <taxon>Pleosporales</taxon>
        <taxon>Massarineae</taxon>
        <taxon>Didymosphaeriaceae</taxon>
        <taxon>Paraconiothyrium</taxon>
    </lineage>
</organism>
<sequence length="322" mass="36693">MGVSMQAQFLPATSNGCKGGKAVDWQVGITGYPSIFTLAATLDSNDASKAEALCKNLVGGWTIATTVVFFQFLLAYISVFFDEREYSLLNPMRPAVWVLVIFVGPALLVHDIILPRIRMWLSYTKKFVADLRSTTDLQIPSQTRFKPQYRNFEPSKCLYCNNKVCGSCQRNPLWPGLSGRRHVTECVPYCEPCYYKSFARHPRGYKKPCKCYSTDRSNEFQDVCRSCMINDVTVLQAARHKRYIQEARDIAYREGVKCGGCKNVLKDGMRWWKCGKCAGECRDKIHPGFVKRKKEKDVEMGDTCIGEVDTDASRWKKWANML</sequence>
<evidence type="ECO:0000313" key="3">
    <source>
        <dbReference type="Proteomes" id="UP001521785"/>
    </source>
</evidence>
<dbReference type="Proteomes" id="UP001521785">
    <property type="component" value="Unassembled WGS sequence"/>
</dbReference>
<evidence type="ECO:0000256" key="1">
    <source>
        <dbReference type="SAM" id="Phobius"/>
    </source>
</evidence>
<keyword evidence="1" id="KW-0472">Membrane</keyword>
<accession>A0ABR3RVL5</accession>
<proteinExistence type="predicted"/>
<reference evidence="2 3" key="1">
    <citation type="submission" date="2024-02" db="EMBL/GenBank/DDBJ databases">
        <title>De novo assembly and annotation of 12 fungi associated with fruit tree decline syndrome in Ontario, Canada.</title>
        <authorList>
            <person name="Sulman M."/>
            <person name="Ellouze W."/>
            <person name="Ilyukhin E."/>
        </authorList>
    </citation>
    <scope>NUCLEOTIDE SEQUENCE [LARGE SCALE GENOMIC DNA]</scope>
    <source>
        <strain evidence="2 3">M42-189</strain>
    </source>
</reference>
<dbReference type="EMBL" id="JAKJXO020000003">
    <property type="protein sequence ID" value="KAL1608313.1"/>
    <property type="molecule type" value="Genomic_DNA"/>
</dbReference>
<feature type="transmembrane region" description="Helical" evidence="1">
    <location>
        <begin position="96"/>
        <end position="117"/>
    </location>
</feature>
<protein>
    <submittedName>
        <fullName evidence="2">Uncharacterized protein</fullName>
    </submittedName>
</protein>
<evidence type="ECO:0000313" key="2">
    <source>
        <dbReference type="EMBL" id="KAL1608313.1"/>
    </source>
</evidence>